<dbReference type="GO" id="GO:0140662">
    <property type="term" value="F:ATP-dependent protein folding chaperone"/>
    <property type="evidence" value="ECO:0007669"/>
    <property type="project" value="InterPro"/>
</dbReference>
<dbReference type="PANTHER" id="PTHR45633">
    <property type="entry name" value="60 KDA HEAT SHOCK PROTEIN, MITOCHONDRIAL"/>
    <property type="match status" value="1"/>
</dbReference>
<organism evidence="4 5">
    <name type="scientific">Microlunatus flavus</name>
    <dbReference type="NCBI Taxonomy" id="1036181"/>
    <lineage>
        <taxon>Bacteria</taxon>
        <taxon>Bacillati</taxon>
        <taxon>Actinomycetota</taxon>
        <taxon>Actinomycetes</taxon>
        <taxon>Propionibacteriales</taxon>
        <taxon>Propionibacteriaceae</taxon>
        <taxon>Microlunatus</taxon>
    </lineage>
</organism>
<dbReference type="AlphaFoldDB" id="A0A1H9NKE8"/>
<keyword evidence="3" id="KW-0472">Membrane</keyword>
<dbReference type="GO" id="GO:0042026">
    <property type="term" value="P:protein refolding"/>
    <property type="evidence" value="ECO:0007669"/>
    <property type="project" value="InterPro"/>
</dbReference>
<proteinExistence type="inferred from homology"/>
<keyword evidence="5" id="KW-1185">Reference proteome</keyword>
<evidence type="ECO:0000256" key="2">
    <source>
        <dbReference type="ARBA" id="ARBA00023186"/>
    </source>
</evidence>
<dbReference type="InterPro" id="IPR001844">
    <property type="entry name" value="Cpn60/GroEL"/>
</dbReference>
<keyword evidence="3" id="KW-0812">Transmembrane</keyword>
<dbReference type="RefSeq" id="WP_139210091.1">
    <property type="nucleotide sequence ID" value="NZ_FOFA01000016.1"/>
</dbReference>
<dbReference type="SUPFAM" id="SSF52029">
    <property type="entry name" value="GroEL apical domain-like"/>
    <property type="match status" value="1"/>
</dbReference>
<evidence type="ECO:0000256" key="3">
    <source>
        <dbReference type="SAM" id="Phobius"/>
    </source>
</evidence>
<protein>
    <submittedName>
        <fullName evidence="4">Uncharacterized protein</fullName>
    </submittedName>
</protein>
<sequence>MQAWVVVMVVVLAVGLALTVYGALHDRTLNRRRAAEMLGPPERAIPNLPADARPPAYVTEAQARRRPVAQDPEKLGSEIETLRARLEAATTEPFAAYEPRQVAVGHASDDFVTDPSTRTAVLEDPLVLVCADAVETIRELLPALEHAVRAARPLVVVAPAIAPDVLGTLEVNAIQGKVPGVAVLADDAVRAEVAQISHATPVDATDRRSGWADPAAFGHLARWTSTRSSSRLSPLTRAGVAE</sequence>
<evidence type="ECO:0000313" key="5">
    <source>
        <dbReference type="Proteomes" id="UP000198504"/>
    </source>
</evidence>
<reference evidence="5" key="1">
    <citation type="submission" date="2016-10" db="EMBL/GenBank/DDBJ databases">
        <authorList>
            <person name="Varghese N."/>
            <person name="Submissions S."/>
        </authorList>
    </citation>
    <scope>NUCLEOTIDE SEQUENCE [LARGE SCALE GENOMIC DNA]</scope>
    <source>
        <strain evidence="5">CGMCC 4.6856</strain>
    </source>
</reference>
<dbReference type="Proteomes" id="UP000198504">
    <property type="component" value="Unassembled WGS sequence"/>
</dbReference>
<feature type="transmembrane region" description="Helical" evidence="3">
    <location>
        <begin position="6"/>
        <end position="24"/>
    </location>
</feature>
<dbReference type="EMBL" id="FOFA01000016">
    <property type="protein sequence ID" value="SER36474.1"/>
    <property type="molecule type" value="Genomic_DNA"/>
</dbReference>
<accession>A0A1H9NKE8</accession>
<evidence type="ECO:0000313" key="4">
    <source>
        <dbReference type="EMBL" id="SER36474.1"/>
    </source>
</evidence>
<name>A0A1H9NKE8_9ACTN</name>
<evidence type="ECO:0000256" key="1">
    <source>
        <dbReference type="ARBA" id="ARBA00006607"/>
    </source>
</evidence>
<keyword evidence="2" id="KW-0143">Chaperone</keyword>
<dbReference type="OrthoDB" id="3828155at2"/>
<gene>
    <name evidence="4" type="ORF">SAMN05421756_1166</name>
</gene>
<dbReference type="STRING" id="1036181.SAMN05421756_1166"/>
<dbReference type="InterPro" id="IPR027409">
    <property type="entry name" value="GroEL-like_apical_dom_sf"/>
</dbReference>
<dbReference type="Gene3D" id="3.50.7.10">
    <property type="entry name" value="GroEL"/>
    <property type="match status" value="1"/>
</dbReference>
<comment type="similarity">
    <text evidence="1">Belongs to the chaperonin (HSP60) family.</text>
</comment>
<keyword evidence="3" id="KW-1133">Transmembrane helix</keyword>